<dbReference type="EMBL" id="JBFAUK010000005">
    <property type="protein sequence ID" value="MEV5506697.1"/>
    <property type="molecule type" value="Genomic_DNA"/>
</dbReference>
<accession>A0ABV3JW72</accession>
<organism evidence="2 3">
    <name type="scientific">Streptomyces orinoci</name>
    <name type="common">Streptoverticillium orinoci</name>
    <dbReference type="NCBI Taxonomy" id="67339"/>
    <lineage>
        <taxon>Bacteria</taxon>
        <taxon>Bacillati</taxon>
        <taxon>Actinomycetota</taxon>
        <taxon>Actinomycetes</taxon>
        <taxon>Kitasatosporales</taxon>
        <taxon>Streptomycetaceae</taxon>
        <taxon>Streptomyces</taxon>
    </lineage>
</organism>
<reference evidence="2 3" key="1">
    <citation type="submission" date="2024-06" db="EMBL/GenBank/DDBJ databases">
        <title>The Natural Products Discovery Center: Release of the First 8490 Sequenced Strains for Exploring Actinobacteria Biosynthetic Diversity.</title>
        <authorList>
            <person name="Kalkreuter E."/>
            <person name="Kautsar S.A."/>
            <person name="Yang D."/>
            <person name="Bader C.D."/>
            <person name="Teijaro C.N."/>
            <person name="Fluegel L."/>
            <person name="Davis C.M."/>
            <person name="Simpson J.R."/>
            <person name="Lauterbach L."/>
            <person name="Steele A.D."/>
            <person name="Gui C."/>
            <person name="Meng S."/>
            <person name="Li G."/>
            <person name="Viehrig K."/>
            <person name="Ye F."/>
            <person name="Su P."/>
            <person name="Kiefer A.F."/>
            <person name="Nichols A."/>
            <person name="Cepeda A.J."/>
            <person name="Yan W."/>
            <person name="Fan B."/>
            <person name="Jiang Y."/>
            <person name="Adhikari A."/>
            <person name="Zheng C.-J."/>
            <person name="Schuster L."/>
            <person name="Cowan T.M."/>
            <person name="Smanski M.J."/>
            <person name="Chevrette M.G."/>
            <person name="De Carvalho L.P.S."/>
            <person name="Shen B."/>
        </authorList>
    </citation>
    <scope>NUCLEOTIDE SEQUENCE [LARGE SCALE GENOMIC DNA]</scope>
    <source>
        <strain evidence="2 3">NPDC052347</strain>
    </source>
</reference>
<dbReference type="InterPro" id="IPR001387">
    <property type="entry name" value="Cro/C1-type_HTH"/>
</dbReference>
<name>A0ABV3JW72_STRON</name>
<dbReference type="Proteomes" id="UP001552594">
    <property type="component" value="Unassembled WGS sequence"/>
</dbReference>
<dbReference type="SUPFAM" id="SSF47413">
    <property type="entry name" value="lambda repressor-like DNA-binding domains"/>
    <property type="match status" value="1"/>
</dbReference>
<feature type="domain" description="HTH cro/C1-type" evidence="1">
    <location>
        <begin position="18"/>
        <end position="71"/>
    </location>
</feature>
<dbReference type="CDD" id="cd00093">
    <property type="entry name" value="HTH_XRE"/>
    <property type="match status" value="1"/>
</dbReference>
<evidence type="ECO:0000259" key="1">
    <source>
        <dbReference type="PROSITE" id="PS50943"/>
    </source>
</evidence>
<dbReference type="SMART" id="SM00530">
    <property type="entry name" value="HTH_XRE"/>
    <property type="match status" value="1"/>
</dbReference>
<dbReference type="RefSeq" id="WP_109280656.1">
    <property type="nucleotide sequence ID" value="NZ_JBFAUK010000005.1"/>
</dbReference>
<keyword evidence="3" id="KW-1185">Reference proteome</keyword>
<protein>
    <submittedName>
        <fullName evidence="2">Helix-turn-helix transcriptional regulator</fullName>
    </submittedName>
</protein>
<dbReference type="InterPro" id="IPR043917">
    <property type="entry name" value="DUF5753"/>
</dbReference>
<sequence length="284" mass="32306">MAQSDMPTMRSKRLGNELRRLRVANDLKVSQVAELLECGQPKISQIENGKRGIRQIDLTLLLDRYGVTDESYRQGLKQLARDIHKVDWWSSQGPLIHDTLRDYLTLEADSDVIRVYEPALIPGILQTEAYMRELFAARAPAGRLEALVETRLRRKQLLDDPGGFAFRVVVDEPAFHRLMSSRTLKREQLRHLDEVSRHPNVTLQVLPLKAKFPIDQFGAFSLFTFRGESSIDVVWLEHMTGGTLLEQQSDVHAYTRAWEELTAAALSPSSSRRFIGALIEEIGS</sequence>
<dbReference type="Gene3D" id="1.10.260.40">
    <property type="entry name" value="lambda repressor-like DNA-binding domains"/>
    <property type="match status" value="1"/>
</dbReference>
<evidence type="ECO:0000313" key="2">
    <source>
        <dbReference type="EMBL" id="MEV5506697.1"/>
    </source>
</evidence>
<dbReference type="Pfam" id="PF19054">
    <property type="entry name" value="DUF5753"/>
    <property type="match status" value="1"/>
</dbReference>
<comment type="caution">
    <text evidence="2">The sequence shown here is derived from an EMBL/GenBank/DDBJ whole genome shotgun (WGS) entry which is preliminary data.</text>
</comment>
<evidence type="ECO:0000313" key="3">
    <source>
        <dbReference type="Proteomes" id="UP001552594"/>
    </source>
</evidence>
<gene>
    <name evidence="2" type="ORF">AB0L16_09490</name>
</gene>
<proteinExistence type="predicted"/>
<dbReference type="InterPro" id="IPR010982">
    <property type="entry name" value="Lambda_DNA-bd_dom_sf"/>
</dbReference>
<dbReference type="Pfam" id="PF13560">
    <property type="entry name" value="HTH_31"/>
    <property type="match status" value="1"/>
</dbReference>
<dbReference type="PROSITE" id="PS50943">
    <property type="entry name" value="HTH_CROC1"/>
    <property type="match status" value="1"/>
</dbReference>